<keyword evidence="5" id="KW-1185">Reference proteome</keyword>
<evidence type="ECO:0000256" key="2">
    <source>
        <dbReference type="ARBA" id="ARBA00023315"/>
    </source>
</evidence>
<dbReference type="PROSITE" id="PS51186">
    <property type="entry name" value="GNAT"/>
    <property type="match status" value="1"/>
</dbReference>
<dbReference type="Proteomes" id="UP000461162">
    <property type="component" value="Unassembled WGS sequence"/>
</dbReference>
<comment type="caution">
    <text evidence="4">The sequence shown here is derived from an EMBL/GenBank/DDBJ whole genome shotgun (WGS) entry which is preliminary data.</text>
</comment>
<dbReference type="GO" id="GO:0016747">
    <property type="term" value="F:acyltransferase activity, transferring groups other than amino-acyl groups"/>
    <property type="evidence" value="ECO:0007669"/>
    <property type="project" value="InterPro"/>
</dbReference>
<dbReference type="PANTHER" id="PTHR43800:SF1">
    <property type="entry name" value="PEPTIDYL-LYSINE N-ACETYLTRANSFERASE YJAB"/>
    <property type="match status" value="1"/>
</dbReference>
<evidence type="ECO:0000313" key="4">
    <source>
        <dbReference type="EMBL" id="MUM78142.1"/>
    </source>
</evidence>
<dbReference type="Gene3D" id="3.40.630.30">
    <property type="match status" value="1"/>
</dbReference>
<name>A0A7K1KQH6_9BACT</name>
<accession>A0A7K1KQH6</accession>
<keyword evidence="2" id="KW-0012">Acyltransferase</keyword>
<sequence>MELTRPTPSHFPRIVEVWEASVRATHDFLAAEDIDFFRPMVLDACSQVKELWGAVDEYGDILGFMGCVGNRVEMLFVAPAFFGRGIGSTLLIHGIRTLGATSVDVNEQNHGATAFYLHHGFEVAGRSPVDGTGKPYPLLHLRLPPKACPLPSHP</sequence>
<proteinExistence type="predicted"/>
<organism evidence="4 5">
    <name type="scientific">Pseudodesulfovibrio alkaliphilus</name>
    <dbReference type="NCBI Taxonomy" id="2661613"/>
    <lineage>
        <taxon>Bacteria</taxon>
        <taxon>Pseudomonadati</taxon>
        <taxon>Thermodesulfobacteriota</taxon>
        <taxon>Desulfovibrionia</taxon>
        <taxon>Desulfovibrionales</taxon>
        <taxon>Desulfovibrionaceae</taxon>
    </lineage>
</organism>
<dbReference type="EMBL" id="WODC01000007">
    <property type="protein sequence ID" value="MUM78142.1"/>
    <property type="molecule type" value="Genomic_DNA"/>
</dbReference>
<dbReference type="SUPFAM" id="SSF55729">
    <property type="entry name" value="Acyl-CoA N-acyltransferases (Nat)"/>
    <property type="match status" value="1"/>
</dbReference>
<protein>
    <submittedName>
        <fullName evidence="4">GNAT family N-acetyltransferase</fullName>
    </submittedName>
</protein>
<dbReference type="InterPro" id="IPR016181">
    <property type="entry name" value="Acyl_CoA_acyltransferase"/>
</dbReference>
<dbReference type="Pfam" id="PF13508">
    <property type="entry name" value="Acetyltransf_7"/>
    <property type="match status" value="1"/>
</dbReference>
<dbReference type="AlphaFoldDB" id="A0A7K1KQH6"/>
<evidence type="ECO:0000259" key="3">
    <source>
        <dbReference type="PROSITE" id="PS51186"/>
    </source>
</evidence>
<evidence type="ECO:0000313" key="5">
    <source>
        <dbReference type="Proteomes" id="UP000461162"/>
    </source>
</evidence>
<feature type="domain" description="N-acetyltransferase" evidence="3">
    <location>
        <begin position="1"/>
        <end position="144"/>
    </location>
</feature>
<keyword evidence="1 4" id="KW-0808">Transferase</keyword>
<evidence type="ECO:0000256" key="1">
    <source>
        <dbReference type="ARBA" id="ARBA00022679"/>
    </source>
</evidence>
<dbReference type="InterPro" id="IPR000182">
    <property type="entry name" value="GNAT_dom"/>
</dbReference>
<reference evidence="4 5" key="1">
    <citation type="submission" date="2019-11" db="EMBL/GenBank/DDBJ databases">
        <title>Pseudodesulfovibrio alkaliphilus, sp. nov., an alkaliphilic sulfate-reducing bacteria from mud volcano of Taman peninsula, Russia.</title>
        <authorList>
            <person name="Frolova A."/>
            <person name="Merkel A.Y."/>
            <person name="Slobodkin A.I."/>
        </authorList>
    </citation>
    <scope>NUCLEOTIDE SEQUENCE [LARGE SCALE GENOMIC DNA]</scope>
    <source>
        <strain evidence="4 5">F-1</strain>
    </source>
</reference>
<dbReference type="PANTHER" id="PTHR43800">
    <property type="entry name" value="PEPTIDYL-LYSINE N-ACETYLTRANSFERASE YJAB"/>
    <property type="match status" value="1"/>
</dbReference>
<gene>
    <name evidence="4" type="ORF">GKC30_10895</name>
</gene>
<dbReference type="CDD" id="cd04301">
    <property type="entry name" value="NAT_SF"/>
    <property type="match status" value="1"/>
</dbReference>